<feature type="compositionally biased region" description="Polar residues" evidence="1">
    <location>
        <begin position="117"/>
        <end position="127"/>
    </location>
</feature>
<feature type="compositionally biased region" description="Acidic residues" evidence="1">
    <location>
        <begin position="131"/>
        <end position="145"/>
    </location>
</feature>
<dbReference type="AlphaFoldDB" id="A0A507DU62"/>
<evidence type="ECO:0000256" key="1">
    <source>
        <dbReference type="SAM" id="MobiDB-lite"/>
    </source>
</evidence>
<evidence type="ECO:0000313" key="3">
    <source>
        <dbReference type="Proteomes" id="UP000318582"/>
    </source>
</evidence>
<name>A0A507DU62_9FUNG</name>
<dbReference type="Proteomes" id="UP000318582">
    <property type="component" value="Unassembled WGS sequence"/>
</dbReference>
<reference evidence="2 3" key="1">
    <citation type="journal article" date="2019" name="Sci. Rep.">
        <title>Comparative genomics of chytrid fungi reveal insights into the obligate biotrophic and pathogenic lifestyle of Synchytrium endobioticum.</title>
        <authorList>
            <person name="van de Vossenberg B.T.L.H."/>
            <person name="Warris S."/>
            <person name="Nguyen H.D.T."/>
            <person name="van Gent-Pelzer M.P.E."/>
            <person name="Joly D.L."/>
            <person name="van de Geest H.C."/>
            <person name="Bonants P.J.M."/>
            <person name="Smith D.S."/>
            <person name="Levesque C.A."/>
            <person name="van der Lee T.A.J."/>
        </authorList>
    </citation>
    <scope>NUCLEOTIDE SEQUENCE [LARGE SCALE GENOMIC DNA]</scope>
    <source>
        <strain evidence="2 3">CBS 809.83</strain>
    </source>
</reference>
<sequence length="767" mass="85073">MTQWMWPSAPHLRKKPFPRWKSSPSLEEIEPAIEKAVPAMEEAVPVPAIEEAIPVPAIEEAIPVPAIEEAIPAEIPAPQVMKLLEVADLPRKTVAQALTSVRSPVTIEEDDNWDDISPNSNPSSHASTACDFDDLVSLESFDGDNSEQAPDLASPESPDRSVTASPDVFMRSMRSEYWPFSTKEHFFSALLSSGTRQRLSVRVRKWIWWWAHSLGLRLPSLKSIQKEMHAAHNVAGCHTYEENSVSGRPFFQNSVLDTIRREISNPVVVGLLETYPEETTRPSELWHNVKWHEEPILQAPMVSVNGLDFYTGETAMTSDRTLIRIMKFFKVKGKLSFSGTILTELPALPETPVGQLFALARHPLSSVTRPVEDLLPSASITMVVEQEADGAILNIQASTATGVKCVLAQKVIDKMGAQNGDFPANFIREGLPSLVQRRNPLLQLPGFDGHLDTLVEVLHTVLLGFVKYVGNQTIKYGLVTGVNQATNKATVLARIDSFDANGTDRGPMRGSTFVTYVGSFIGRDFKAFIQAGVFIFHGLIADDVMAMWEKLAVLSVLVYENRISNLDAYCDPTIRALFGIQPKASTFVLHEGMFVLLQDRRLARIAVQTKAELEVDLLRLVPDVVFHGLPIAEETPHRRLVSHADVKAILNFQHHCGAAGCAIAVTGRKRLERRETTIMRRSILHGPLQQFVVNLHCIKTAQALRTMVPKLDWEENAARLKETLSQTWSSAKWTQAPTLPRQPHALMDGASSTNEEDKGAESSTLMP</sequence>
<gene>
    <name evidence="2" type="ORF">PhCBS80983_g05464</name>
</gene>
<dbReference type="EMBL" id="QEAQ01000118">
    <property type="protein sequence ID" value="TPX55263.1"/>
    <property type="molecule type" value="Genomic_DNA"/>
</dbReference>
<keyword evidence="3" id="KW-1185">Reference proteome</keyword>
<dbReference type="PANTHER" id="PTHR31912:SF34">
    <property type="entry name" value="NOTOCHORD-RELATED PROTEIN"/>
    <property type="match status" value="1"/>
</dbReference>
<feature type="region of interest" description="Disordered" evidence="1">
    <location>
        <begin position="109"/>
        <end position="164"/>
    </location>
</feature>
<accession>A0A507DU62</accession>
<feature type="region of interest" description="Disordered" evidence="1">
    <location>
        <begin position="731"/>
        <end position="767"/>
    </location>
</feature>
<organism evidence="2 3">
    <name type="scientific">Powellomyces hirtus</name>
    <dbReference type="NCBI Taxonomy" id="109895"/>
    <lineage>
        <taxon>Eukaryota</taxon>
        <taxon>Fungi</taxon>
        <taxon>Fungi incertae sedis</taxon>
        <taxon>Chytridiomycota</taxon>
        <taxon>Chytridiomycota incertae sedis</taxon>
        <taxon>Chytridiomycetes</taxon>
        <taxon>Spizellomycetales</taxon>
        <taxon>Powellomycetaceae</taxon>
        <taxon>Powellomyces</taxon>
    </lineage>
</organism>
<evidence type="ECO:0000313" key="2">
    <source>
        <dbReference type="EMBL" id="TPX55263.1"/>
    </source>
</evidence>
<protein>
    <submittedName>
        <fullName evidence="2">Uncharacterized protein</fullName>
    </submittedName>
</protein>
<dbReference type="PANTHER" id="PTHR31912">
    <property type="entry name" value="IP13529P"/>
    <property type="match status" value="1"/>
</dbReference>
<proteinExistence type="predicted"/>
<dbReference type="STRING" id="109895.A0A507DU62"/>
<comment type="caution">
    <text evidence="2">The sequence shown here is derived from an EMBL/GenBank/DDBJ whole genome shotgun (WGS) entry which is preliminary data.</text>
</comment>